<reference evidence="1" key="1">
    <citation type="submission" date="2020-05" db="EMBL/GenBank/DDBJ databases">
        <authorList>
            <person name="Chiriac C."/>
            <person name="Salcher M."/>
            <person name="Ghai R."/>
            <person name="Kavagutti S V."/>
        </authorList>
    </citation>
    <scope>NUCLEOTIDE SEQUENCE</scope>
</reference>
<protein>
    <submittedName>
        <fullName evidence="1">Unannotated protein</fullName>
    </submittedName>
</protein>
<dbReference type="EMBL" id="CAEZYY010000083">
    <property type="protein sequence ID" value="CAB4775752.1"/>
    <property type="molecule type" value="Genomic_DNA"/>
</dbReference>
<dbReference type="AlphaFoldDB" id="A0A6J6VT88"/>
<sequence>MPFAPSTRPARTRIGGTWSIPEIRPLATDGAAPSTTTKKIAASDFLKSRTARGNQAIEGIVCRPVISEPTALRTTRNWATAIPTSDPMTIATPNPTKARRIVVPIARQVIDVPRSLKNRGSTVAGPGST</sequence>
<proteinExistence type="predicted"/>
<evidence type="ECO:0000313" key="1">
    <source>
        <dbReference type="EMBL" id="CAB4775752.1"/>
    </source>
</evidence>
<name>A0A6J6VT88_9ZZZZ</name>
<gene>
    <name evidence="1" type="ORF">UFOPK2806_02698</name>
</gene>
<organism evidence="1">
    <name type="scientific">freshwater metagenome</name>
    <dbReference type="NCBI Taxonomy" id="449393"/>
    <lineage>
        <taxon>unclassified sequences</taxon>
        <taxon>metagenomes</taxon>
        <taxon>ecological metagenomes</taxon>
    </lineage>
</organism>
<accession>A0A6J6VT88</accession>